<dbReference type="RefSeq" id="WP_087658777.1">
    <property type="nucleotide sequence ID" value="NZ_FCOL02000037.1"/>
</dbReference>
<gene>
    <name evidence="3" type="ORF">AWB67_04902</name>
</gene>
<keyword evidence="4" id="KW-1185">Reference proteome</keyword>
<evidence type="ECO:0000313" key="3">
    <source>
        <dbReference type="EMBL" id="SAL76300.1"/>
    </source>
</evidence>
<evidence type="ECO:0000313" key="4">
    <source>
        <dbReference type="Proteomes" id="UP000054925"/>
    </source>
</evidence>
<dbReference type="EMBL" id="FCOL02000037">
    <property type="protein sequence ID" value="SAL76300.1"/>
    <property type="molecule type" value="Genomic_DNA"/>
</dbReference>
<feature type="signal peptide" evidence="2">
    <location>
        <begin position="1"/>
        <end position="23"/>
    </location>
</feature>
<evidence type="ECO:0008006" key="5">
    <source>
        <dbReference type="Google" id="ProtNLM"/>
    </source>
</evidence>
<organism evidence="3 4">
    <name type="scientific">Caballeronia terrestris</name>
    <dbReference type="NCBI Taxonomy" id="1226301"/>
    <lineage>
        <taxon>Bacteria</taxon>
        <taxon>Pseudomonadati</taxon>
        <taxon>Pseudomonadota</taxon>
        <taxon>Betaproteobacteria</taxon>
        <taxon>Burkholderiales</taxon>
        <taxon>Burkholderiaceae</taxon>
        <taxon>Caballeronia</taxon>
    </lineage>
</organism>
<keyword evidence="2" id="KW-0732">Signal</keyword>
<name>A0A158K6W9_9BURK</name>
<accession>A0A158K6W9</accession>
<comment type="caution">
    <text evidence="3">The sequence shown here is derived from an EMBL/GenBank/DDBJ whole genome shotgun (WGS) entry which is preliminary data.</text>
</comment>
<feature type="compositionally biased region" description="Polar residues" evidence="1">
    <location>
        <begin position="35"/>
        <end position="45"/>
    </location>
</feature>
<proteinExistence type="predicted"/>
<sequence length="77" mass="8014">MKSAQILATAALGLFALTGTAYAQGQPGAADPTNAAATSQSTPDTSYGAVPDTQKQMGRYQSRPCRSDPQCNVFFGR</sequence>
<feature type="chain" id="PRO_5011118361" description="Lipoprotein" evidence="2">
    <location>
        <begin position="24"/>
        <end position="77"/>
    </location>
</feature>
<dbReference type="Proteomes" id="UP000054925">
    <property type="component" value="Unassembled WGS sequence"/>
</dbReference>
<protein>
    <recommendedName>
        <fullName evidence="5">Lipoprotein</fullName>
    </recommendedName>
</protein>
<evidence type="ECO:0000256" key="2">
    <source>
        <dbReference type="SAM" id="SignalP"/>
    </source>
</evidence>
<evidence type="ECO:0000256" key="1">
    <source>
        <dbReference type="SAM" id="MobiDB-lite"/>
    </source>
</evidence>
<feature type="region of interest" description="Disordered" evidence="1">
    <location>
        <begin position="25"/>
        <end position="50"/>
    </location>
</feature>
<dbReference type="AlphaFoldDB" id="A0A158K6W9"/>
<reference evidence="3" key="1">
    <citation type="submission" date="2016-01" db="EMBL/GenBank/DDBJ databases">
        <authorList>
            <person name="Peeters C."/>
        </authorList>
    </citation>
    <scope>NUCLEOTIDE SEQUENCE [LARGE SCALE GENOMIC DNA]</scope>
    <source>
        <strain evidence="3">LMG 22937</strain>
    </source>
</reference>
<dbReference type="OrthoDB" id="9008918at2"/>